<evidence type="ECO:0000256" key="6">
    <source>
        <dbReference type="ARBA" id="ARBA00023239"/>
    </source>
</evidence>
<evidence type="ECO:0000259" key="11">
    <source>
        <dbReference type="PROSITE" id="PS50110"/>
    </source>
</evidence>
<comment type="subcellular location">
    <subcellularLocation>
        <location evidence="1">Membrane</location>
    </subcellularLocation>
</comment>
<dbReference type="Gene3D" id="3.30.70.1230">
    <property type="entry name" value="Nucleotide cyclase"/>
    <property type="match status" value="1"/>
</dbReference>
<evidence type="ECO:0000256" key="8">
    <source>
        <dbReference type="RuleBase" id="RU000405"/>
    </source>
</evidence>
<evidence type="ECO:0000313" key="13">
    <source>
        <dbReference type="EMBL" id="MFG3818978.1"/>
    </source>
</evidence>
<dbReference type="PROSITE" id="PS00452">
    <property type="entry name" value="GUANYLATE_CYCLASE_1"/>
    <property type="match status" value="1"/>
</dbReference>
<gene>
    <name evidence="13" type="ORF">VPK24_15150</name>
</gene>
<dbReference type="PROSITE" id="PS50125">
    <property type="entry name" value="GUANYLATE_CYCLASE_2"/>
    <property type="match status" value="1"/>
</dbReference>
<proteinExistence type="inferred from homology"/>
<comment type="similarity">
    <text evidence="8">Belongs to the adenylyl cyclase class-4/guanylyl cyclase family.</text>
</comment>
<evidence type="ECO:0000313" key="14">
    <source>
        <dbReference type="Proteomes" id="UP001604335"/>
    </source>
</evidence>
<dbReference type="PROSITE" id="PS50110">
    <property type="entry name" value="RESPONSE_REGULATORY"/>
    <property type="match status" value="1"/>
</dbReference>
<feature type="coiled-coil region" evidence="9">
    <location>
        <begin position="149"/>
        <end position="186"/>
    </location>
</feature>
<evidence type="ECO:0000256" key="1">
    <source>
        <dbReference type="ARBA" id="ARBA00004370"/>
    </source>
</evidence>
<dbReference type="SMART" id="SM00448">
    <property type="entry name" value="REC"/>
    <property type="match status" value="1"/>
</dbReference>
<dbReference type="SUPFAM" id="SSF55073">
    <property type="entry name" value="Nucleotide cyclase"/>
    <property type="match status" value="1"/>
</dbReference>
<organism evidence="13 14">
    <name type="scientific">Limnothrix redekei LRLZ20PSL1</name>
    <dbReference type="NCBI Taxonomy" id="3112953"/>
    <lineage>
        <taxon>Bacteria</taxon>
        <taxon>Bacillati</taxon>
        <taxon>Cyanobacteriota</taxon>
        <taxon>Cyanophyceae</taxon>
        <taxon>Pseudanabaenales</taxon>
        <taxon>Pseudanabaenaceae</taxon>
        <taxon>Limnothrix</taxon>
    </lineage>
</organism>
<dbReference type="PANTHER" id="PTHR11920">
    <property type="entry name" value="GUANYLYL CYCLASE"/>
    <property type="match status" value="1"/>
</dbReference>
<dbReference type="PANTHER" id="PTHR11920:SF335">
    <property type="entry name" value="GUANYLATE CYCLASE"/>
    <property type="match status" value="1"/>
</dbReference>
<evidence type="ECO:0000256" key="5">
    <source>
        <dbReference type="ARBA" id="ARBA00023136"/>
    </source>
</evidence>
<feature type="region of interest" description="Disordered" evidence="10">
    <location>
        <begin position="399"/>
        <end position="440"/>
    </location>
</feature>
<dbReference type="SMART" id="SM00044">
    <property type="entry name" value="CYCc"/>
    <property type="match status" value="1"/>
</dbReference>
<comment type="caution">
    <text evidence="13">The sequence shown here is derived from an EMBL/GenBank/DDBJ whole genome shotgun (WGS) entry which is preliminary data.</text>
</comment>
<name>A0ABW7CDR2_9CYAN</name>
<keyword evidence="4" id="KW-1133">Transmembrane helix</keyword>
<reference evidence="14" key="1">
    <citation type="journal article" date="2024" name="Algal Res.">
        <title>Biochemical, toxicological and genomic investigation of a high-biomass producing Limnothrix strain isolated from Italian shallow drinking water reservoir.</title>
        <authorList>
            <person name="Simonazzi M."/>
            <person name="Shishido T.K."/>
            <person name="Delbaje E."/>
            <person name="Wahlsten M."/>
            <person name="Fewer D.P."/>
            <person name="Sivonen K."/>
            <person name="Pezzolesi L."/>
            <person name="Pistocchi R."/>
        </authorList>
    </citation>
    <scope>NUCLEOTIDE SEQUENCE [LARGE SCALE GENOMIC DNA]</scope>
    <source>
        <strain evidence="14">LRLZ20PSL1</strain>
    </source>
</reference>
<feature type="domain" description="Guanylate cyclase" evidence="12">
    <location>
        <begin position="224"/>
        <end position="351"/>
    </location>
</feature>
<dbReference type="Pfam" id="PF00211">
    <property type="entry name" value="Guanylate_cyc"/>
    <property type="match status" value="1"/>
</dbReference>
<feature type="domain" description="Response regulatory" evidence="11">
    <location>
        <begin position="7"/>
        <end position="120"/>
    </location>
</feature>
<sequence length="440" mass="48684">MVASGSPILIGIADRELAQALAQVVAELGCEAHCPASLDELMAAARLQPLLVLVGSWPELAALELCHQLRSAAPYQNTPIVLVGTAGQIDRGALFAAGAADYLLLPLEPAEALARIRLHLDRSRLDRLHERARNLTLFRGPALLAASLQKRLRRQAELLQEQLFLLDREVRERRQMESALRDEQSRTQKLLLNVLPQAIVDRLARGDGLAMENEILADRFEEATILFADIVDFTPLSVQLPPLELVQLLNRIFSAFDRLAEEFGLEKIKTIGDAYMVAGGIPVPRPDHALTVMEMAIAMRREINQLRRETGLPLALRIGINTGAVVAGVIGIKKFSYDLWGDTVNVASRMESQGIPGKIQVTEATYAYLKDHYEFERWSNLPVKGRGRMTAYLYVRRRSSPWPNPEANSASEETPAPVPHGTDSGPSELRSREPTPEIAL</sequence>
<dbReference type="InterPro" id="IPR011006">
    <property type="entry name" value="CheY-like_superfamily"/>
</dbReference>
<protein>
    <submittedName>
        <fullName evidence="13">Adenylate/guanylate cyclase domain-containing protein</fullName>
    </submittedName>
</protein>
<evidence type="ECO:0000256" key="7">
    <source>
        <dbReference type="PROSITE-ProRule" id="PRU00169"/>
    </source>
</evidence>
<feature type="compositionally biased region" description="Basic and acidic residues" evidence="10">
    <location>
        <begin position="429"/>
        <end position="440"/>
    </location>
</feature>
<evidence type="ECO:0000256" key="9">
    <source>
        <dbReference type="SAM" id="Coils"/>
    </source>
</evidence>
<dbReference type="SUPFAM" id="SSF52172">
    <property type="entry name" value="CheY-like"/>
    <property type="match status" value="1"/>
</dbReference>
<dbReference type="InterPro" id="IPR018297">
    <property type="entry name" value="A/G_cyclase_CS"/>
</dbReference>
<evidence type="ECO:0000256" key="10">
    <source>
        <dbReference type="SAM" id="MobiDB-lite"/>
    </source>
</evidence>
<comment type="caution">
    <text evidence="7">Lacks conserved residue(s) required for the propagation of feature annotation.</text>
</comment>
<dbReference type="Proteomes" id="UP001604335">
    <property type="component" value="Unassembled WGS sequence"/>
</dbReference>
<evidence type="ECO:0000259" key="12">
    <source>
        <dbReference type="PROSITE" id="PS50125"/>
    </source>
</evidence>
<keyword evidence="9" id="KW-0175">Coiled coil</keyword>
<evidence type="ECO:0000256" key="4">
    <source>
        <dbReference type="ARBA" id="ARBA00022989"/>
    </source>
</evidence>
<evidence type="ECO:0000256" key="3">
    <source>
        <dbReference type="ARBA" id="ARBA00022741"/>
    </source>
</evidence>
<keyword evidence="3" id="KW-0547">Nucleotide-binding</keyword>
<accession>A0ABW7CDR2</accession>
<dbReference type="InterPro" id="IPR029787">
    <property type="entry name" value="Nucleotide_cyclase"/>
</dbReference>
<dbReference type="InterPro" id="IPR001789">
    <property type="entry name" value="Sig_transdc_resp-reg_receiver"/>
</dbReference>
<dbReference type="EMBL" id="JAZAQF010000086">
    <property type="protein sequence ID" value="MFG3818978.1"/>
    <property type="molecule type" value="Genomic_DNA"/>
</dbReference>
<dbReference type="Gene3D" id="3.40.50.2300">
    <property type="match status" value="1"/>
</dbReference>
<keyword evidence="2" id="KW-0812">Transmembrane</keyword>
<dbReference type="CDD" id="cd07302">
    <property type="entry name" value="CHD"/>
    <property type="match status" value="1"/>
</dbReference>
<dbReference type="InterPro" id="IPR001054">
    <property type="entry name" value="A/G_cyclase"/>
</dbReference>
<dbReference type="InterPro" id="IPR050401">
    <property type="entry name" value="Cyclic_nucleotide_synthase"/>
</dbReference>
<evidence type="ECO:0000256" key="2">
    <source>
        <dbReference type="ARBA" id="ARBA00022692"/>
    </source>
</evidence>
<keyword evidence="5" id="KW-0472">Membrane</keyword>
<keyword evidence="14" id="KW-1185">Reference proteome</keyword>
<keyword evidence="6 8" id="KW-0456">Lyase</keyword>